<dbReference type="Pfam" id="PF04419">
    <property type="entry name" value="SERF-like_N"/>
    <property type="match status" value="1"/>
</dbReference>
<gene>
    <name evidence="3" type="ORF">CHILSU_LOCUS9020</name>
</gene>
<feature type="region of interest" description="Disordered" evidence="1">
    <location>
        <begin position="1"/>
        <end position="34"/>
    </location>
</feature>
<dbReference type="SUPFAM" id="SSF118359">
    <property type="entry name" value="Expressed protein At2g23090/F21P24.15"/>
    <property type="match status" value="1"/>
</dbReference>
<dbReference type="InterPro" id="IPR026939">
    <property type="entry name" value="ZNF706/At2g23090_sf"/>
</dbReference>
<name>A0ABN8B7W7_CHISP</name>
<dbReference type="PANTHER" id="PTHR47501:SF5">
    <property type="entry name" value="HAT C-TERMINAL DIMERISATION DOMAIN-CONTAINING PROTEIN"/>
    <property type="match status" value="1"/>
</dbReference>
<dbReference type="Gene3D" id="4.10.1050.10">
    <property type="entry name" value="At2g23090-like"/>
    <property type="match status" value="1"/>
</dbReference>
<evidence type="ECO:0000256" key="1">
    <source>
        <dbReference type="SAM" id="MobiDB-lite"/>
    </source>
</evidence>
<reference evidence="3" key="1">
    <citation type="submission" date="2021-12" db="EMBL/GenBank/DDBJ databases">
        <authorList>
            <person name="King R."/>
        </authorList>
    </citation>
    <scope>NUCLEOTIDE SEQUENCE</scope>
</reference>
<feature type="domain" description="Small EDRK-rich factor-like N-terminal" evidence="2">
    <location>
        <begin position="1"/>
        <end position="40"/>
    </location>
</feature>
<accession>A0ABN8B7W7</accession>
<dbReference type="InterPro" id="IPR012337">
    <property type="entry name" value="RNaseH-like_sf"/>
</dbReference>
<feature type="compositionally biased region" description="Polar residues" evidence="1">
    <location>
        <begin position="1"/>
        <end position="12"/>
    </location>
</feature>
<dbReference type="SUPFAM" id="SSF53098">
    <property type="entry name" value="Ribonuclease H-like"/>
    <property type="match status" value="1"/>
</dbReference>
<dbReference type="EMBL" id="OU963897">
    <property type="protein sequence ID" value="CAH0405656.1"/>
    <property type="molecule type" value="Genomic_DNA"/>
</dbReference>
<evidence type="ECO:0000313" key="3">
    <source>
        <dbReference type="EMBL" id="CAH0405656.1"/>
    </source>
</evidence>
<protein>
    <recommendedName>
        <fullName evidence="2">Small EDRK-rich factor-like N-terminal domain-containing protein</fullName>
    </recommendedName>
</protein>
<keyword evidence="4" id="KW-1185">Reference proteome</keyword>
<organism evidence="3 4">
    <name type="scientific">Chilo suppressalis</name>
    <name type="common">Asiatic rice borer moth</name>
    <dbReference type="NCBI Taxonomy" id="168631"/>
    <lineage>
        <taxon>Eukaryota</taxon>
        <taxon>Metazoa</taxon>
        <taxon>Ecdysozoa</taxon>
        <taxon>Arthropoda</taxon>
        <taxon>Hexapoda</taxon>
        <taxon>Insecta</taxon>
        <taxon>Pterygota</taxon>
        <taxon>Neoptera</taxon>
        <taxon>Endopterygota</taxon>
        <taxon>Lepidoptera</taxon>
        <taxon>Glossata</taxon>
        <taxon>Ditrysia</taxon>
        <taxon>Pyraloidea</taxon>
        <taxon>Crambidae</taxon>
        <taxon>Crambinae</taxon>
        <taxon>Chilo</taxon>
    </lineage>
</organism>
<dbReference type="PANTHER" id="PTHR47501">
    <property type="entry name" value="TRANSPOSASE-RELATED"/>
    <property type="match status" value="1"/>
</dbReference>
<evidence type="ECO:0000313" key="4">
    <source>
        <dbReference type="Proteomes" id="UP001153292"/>
    </source>
</evidence>
<evidence type="ECO:0000259" key="2">
    <source>
        <dbReference type="Pfam" id="PF04419"/>
    </source>
</evidence>
<sequence length="627" mass="71654">MARGQQKIQSQAKAAEKQSKIKKQQGHSATDQKKAAQKALVHVCVVCKAQMPDPKTYKQHFENKHPKNDLPDDLKDNPNLPFILRHCFKDVKKEADHESNISAVCKICSKTLLLRADFHATTNFLNHIKRKGHDNLLKEYEQLKSQHTKKRKCSVADSDNISTASISKKLKQSILSNSLQKSVNLDKLIVNFVVDTMSPMSIVENKSFSALIEGAQQLTRPPKLMCRRTCNNKIADAYTEYKGNLKNKLKAAQYVCTTADIWSSSRRSYLGMTVHWIDSDTFARNSSALACRRFKGTHSFDKIAELIIEIHEEYDLTLSKITKTVTDNGSNMVKAFKIFGKLDLETDTCSGPLMNVDLENLEVNLNENPYNNNQQDDDDNDYILALNEFPEPQENDLYQLPNHERCATHTLHLIPARDFDKDRHKNNSYRKLHDAAMAKCQVVWNLCSRSPKASEIYLEVTDNPRSKDSILAAISYLFFKLKWVPKNKKEHLRELFIQEVRKFKNQNLKSCLLSQTSERKREKSESYYMFQDSDSSATSEGGSANNTTIDLETLQYLKDESTNLEMLNGYPTDKDTVIDTDRRFGSDIQKGTRVWEVGVDVTRFKNTVIGTESLRRAVPTDSVLFEK</sequence>
<dbReference type="Proteomes" id="UP001153292">
    <property type="component" value="Chromosome 4"/>
</dbReference>
<dbReference type="InterPro" id="IPR007513">
    <property type="entry name" value="SERF-like_N"/>
</dbReference>
<proteinExistence type="predicted"/>